<organism evidence="10">
    <name type="scientific">marine metagenome</name>
    <dbReference type="NCBI Taxonomy" id="408172"/>
    <lineage>
        <taxon>unclassified sequences</taxon>
        <taxon>metagenomes</taxon>
        <taxon>ecological metagenomes</taxon>
    </lineage>
</organism>
<keyword evidence="7" id="KW-0520">NAD</keyword>
<evidence type="ECO:0000313" key="10">
    <source>
        <dbReference type="EMBL" id="SVC19136.1"/>
    </source>
</evidence>
<dbReference type="InterPro" id="IPR015875">
    <property type="entry name" value="IMP_DH/GMP_Rdtase_CS"/>
</dbReference>
<dbReference type="InterPro" id="IPR001093">
    <property type="entry name" value="IMP_DH_GMPRt"/>
</dbReference>
<dbReference type="FunFam" id="3.20.20.70:FF:000424">
    <property type="entry name" value="Inosine-5'-monophosphate dehydrogenase 2"/>
    <property type="match status" value="1"/>
</dbReference>
<dbReference type="EMBL" id="UINC01078242">
    <property type="protein sequence ID" value="SVC19136.1"/>
    <property type="molecule type" value="Genomic_DNA"/>
</dbReference>
<comment type="similarity">
    <text evidence="2">Belongs to the IMPDH/GMPR family.</text>
</comment>
<accession>A0A382K538</accession>
<dbReference type="GO" id="GO:0003938">
    <property type="term" value="F:IMP dehydrogenase activity"/>
    <property type="evidence" value="ECO:0007669"/>
    <property type="project" value="InterPro"/>
</dbReference>
<dbReference type="PROSITE" id="PS00487">
    <property type="entry name" value="IMP_DH_GMP_RED"/>
    <property type="match status" value="1"/>
</dbReference>
<feature type="domain" description="IMP dehydrogenase/GMP reductase" evidence="9">
    <location>
        <begin position="5"/>
        <end position="381"/>
    </location>
</feature>
<dbReference type="GO" id="GO:0016627">
    <property type="term" value="F:oxidoreductase activity, acting on the CH-CH group of donors"/>
    <property type="evidence" value="ECO:0007669"/>
    <property type="project" value="InterPro"/>
</dbReference>
<evidence type="ECO:0000256" key="1">
    <source>
        <dbReference type="ARBA" id="ARBA00001958"/>
    </source>
</evidence>
<reference evidence="10" key="1">
    <citation type="submission" date="2018-05" db="EMBL/GenBank/DDBJ databases">
        <authorList>
            <person name="Lanie J.A."/>
            <person name="Ng W.-L."/>
            <person name="Kazmierczak K.M."/>
            <person name="Andrzejewski T.M."/>
            <person name="Davidsen T.M."/>
            <person name="Wayne K.J."/>
            <person name="Tettelin H."/>
            <person name="Glass J.I."/>
            <person name="Rusch D."/>
            <person name="Podicherti R."/>
            <person name="Tsui H.-C.T."/>
            <person name="Winkler M.E."/>
        </authorList>
    </citation>
    <scope>NUCLEOTIDE SEQUENCE</scope>
</reference>
<dbReference type="PROSITE" id="PS00912">
    <property type="entry name" value="DHODEHASE_2"/>
    <property type="match status" value="1"/>
</dbReference>
<keyword evidence="5" id="KW-0630">Potassium</keyword>
<evidence type="ECO:0000256" key="3">
    <source>
        <dbReference type="ARBA" id="ARBA00022749"/>
    </source>
</evidence>
<dbReference type="InterPro" id="IPR005990">
    <property type="entry name" value="IMP_DH"/>
</dbReference>
<dbReference type="Gene3D" id="3.20.20.70">
    <property type="entry name" value="Aldolase class I"/>
    <property type="match status" value="2"/>
</dbReference>
<keyword evidence="3" id="KW-0332">GMP biosynthesis</keyword>
<dbReference type="InterPro" id="IPR001295">
    <property type="entry name" value="Dihydroorotate_DH_CS"/>
</dbReference>
<gene>
    <name evidence="10" type="ORF">METZ01_LOCUS271990</name>
</gene>
<dbReference type="GO" id="GO:0006207">
    <property type="term" value="P:'de novo' pyrimidine nucleobase biosynthetic process"/>
    <property type="evidence" value="ECO:0007669"/>
    <property type="project" value="InterPro"/>
</dbReference>
<feature type="non-terminal residue" evidence="10">
    <location>
        <position position="384"/>
    </location>
</feature>
<dbReference type="Pfam" id="PF00478">
    <property type="entry name" value="IMPDH"/>
    <property type="match status" value="1"/>
</dbReference>
<proteinExistence type="inferred from homology"/>
<comment type="cofactor">
    <cofactor evidence="1">
        <name>K(+)</name>
        <dbReference type="ChEBI" id="CHEBI:29103"/>
    </cofactor>
</comment>
<dbReference type="GO" id="GO:0005737">
    <property type="term" value="C:cytoplasm"/>
    <property type="evidence" value="ECO:0007669"/>
    <property type="project" value="TreeGrafter"/>
</dbReference>
<sequence>MKKYLTYDDVNIVPKYSELKSREDVKLNTRFTKNTELTIPIVASPMDTVTEEDMAKEMLEWGGVGVIHRFMSIEKQSQMMKSVWKIWDSYFNIGQNMGGDDSERTIEKEWQEWWDNVKHWNSPPTKSDWKDLKERFFFADSMIRDEKIWSKRPLCAAVGVTGDYLERARELVWNGCNVILIDVAHGHHKLVGDAIEEIKNDISEIEVVAGSVATGNGAKFLCEKGADALRVGVGNGSLCETRIRTGVGLPSVTALLDVCSTADDYNVPVIADGGIRNVGDVCKGLGCGADTIMVGSLLSGTKESPGSIEKKGQWPNEQLFKKYRGSASLDSKLDRGEDKNVEGNHKVIPYKGKVKRIIGDIEDGIRSSCSYVGASNLEEYRSLV</sequence>
<dbReference type="SMART" id="SM01240">
    <property type="entry name" value="IMPDH"/>
    <property type="match status" value="1"/>
</dbReference>
<keyword evidence="4" id="KW-0658">Purine biosynthesis</keyword>
<evidence type="ECO:0000256" key="2">
    <source>
        <dbReference type="ARBA" id="ARBA00005502"/>
    </source>
</evidence>
<dbReference type="GO" id="GO:0006183">
    <property type="term" value="P:GTP biosynthetic process"/>
    <property type="evidence" value="ECO:0007669"/>
    <property type="project" value="TreeGrafter"/>
</dbReference>
<evidence type="ECO:0000256" key="7">
    <source>
        <dbReference type="ARBA" id="ARBA00023027"/>
    </source>
</evidence>
<comment type="catalytic activity">
    <reaction evidence="8">
        <text>IMP + NAD(+) + H2O = XMP + NADH + H(+)</text>
        <dbReference type="Rhea" id="RHEA:11708"/>
        <dbReference type="ChEBI" id="CHEBI:15377"/>
        <dbReference type="ChEBI" id="CHEBI:15378"/>
        <dbReference type="ChEBI" id="CHEBI:57464"/>
        <dbReference type="ChEBI" id="CHEBI:57540"/>
        <dbReference type="ChEBI" id="CHEBI:57945"/>
        <dbReference type="ChEBI" id="CHEBI:58053"/>
        <dbReference type="EC" id="1.1.1.205"/>
    </reaction>
</comment>
<dbReference type="PANTHER" id="PTHR11911">
    <property type="entry name" value="INOSINE-5-MONOPHOSPHATE DEHYDROGENASE RELATED"/>
    <property type="match status" value="1"/>
</dbReference>
<dbReference type="PANTHER" id="PTHR11911:SF111">
    <property type="entry name" value="INOSINE-5'-MONOPHOSPHATE DEHYDROGENASE"/>
    <property type="match status" value="1"/>
</dbReference>
<evidence type="ECO:0000256" key="6">
    <source>
        <dbReference type="ARBA" id="ARBA00023002"/>
    </source>
</evidence>
<dbReference type="CDD" id="cd00381">
    <property type="entry name" value="IMPDH"/>
    <property type="match status" value="1"/>
</dbReference>
<dbReference type="SUPFAM" id="SSF51412">
    <property type="entry name" value="Inosine monophosphate dehydrogenase (IMPDH)"/>
    <property type="match status" value="1"/>
</dbReference>
<evidence type="ECO:0000256" key="8">
    <source>
        <dbReference type="ARBA" id="ARBA00048028"/>
    </source>
</evidence>
<evidence type="ECO:0000259" key="9">
    <source>
        <dbReference type="Pfam" id="PF00478"/>
    </source>
</evidence>
<name>A0A382K538_9ZZZZ</name>
<protein>
    <recommendedName>
        <fullName evidence="9">IMP dehydrogenase/GMP reductase domain-containing protein</fullName>
    </recommendedName>
</protein>
<dbReference type="InterPro" id="IPR013785">
    <property type="entry name" value="Aldolase_TIM"/>
</dbReference>
<evidence type="ECO:0000256" key="5">
    <source>
        <dbReference type="ARBA" id="ARBA00022958"/>
    </source>
</evidence>
<evidence type="ECO:0000256" key="4">
    <source>
        <dbReference type="ARBA" id="ARBA00022755"/>
    </source>
</evidence>
<keyword evidence="6" id="KW-0560">Oxidoreductase</keyword>
<dbReference type="AlphaFoldDB" id="A0A382K538"/>